<feature type="domain" description="Thioredoxin" evidence="6">
    <location>
        <begin position="238"/>
        <end position="376"/>
    </location>
</feature>
<dbReference type="Proteomes" id="UP000002774">
    <property type="component" value="Chromosome"/>
</dbReference>
<keyword evidence="2" id="KW-0201">Cytochrome c-type biogenesis</keyword>
<evidence type="ECO:0000313" key="7">
    <source>
        <dbReference type="EMBL" id="EHQ28667.1"/>
    </source>
</evidence>
<dbReference type="PROSITE" id="PS51352">
    <property type="entry name" value="THIOREDOXIN_2"/>
    <property type="match status" value="1"/>
</dbReference>
<name>H1Y748_9SPHI</name>
<dbReference type="InterPro" id="IPR013766">
    <property type="entry name" value="Thioredoxin_domain"/>
</dbReference>
<dbReference type="STRING" id="714943.Mucpa_4578"/>
<feature type="signal peptide" evidence="5">
    <location>
        <begin position="1"/>
        <end position="22"/>
    </location>
</feature>
<dbReference type="PANTHER" id="PTHR42852:SF6">
    <property type="entry name" value="THIOL:DISULFIDE INTERCHANGE PROTEIN DSBE"/>
    <property type="match status" value="1"/>
</dbReference>
<protein>
    <submittedName>
        <fullName evidence="7">Alkyl hydroperoxide reductase/ Thiol specific antioxidant/ Mal allergen</fullName>
    </submittedName>
</protein>
<dbReference type="eggNOG" id="COG0526">
    <property type="taxonomic scope" value="Bacteria"/>
</dbReference>
<evidence type="ECO:0000256" key="2">
    <source>
        <dbReference type="ARBA" id="ARBA00022748"/>
    </source>
</evidence>
<reference evidence="7" key="1">
    <citation type="submission" date="2011-09" db="EMBL/GenBank/DDBJ databases">
        <title>The permanent draft genome of Mucilaginibacter paludis DSM 18603.</title>
        <authorList>
            <consortium name="US DOE Joint Genome Institute (JGI-PGF)"/>
            <person name="Lucas S."/>
            <person name="Han J."/>
            <person name="Lapidus A."/>
            <person name="Bruce D."/>
            <person name="Goodwin L."/>
            <person name="Pitluck S."/>
            <person name="Peters L."/>
            <person name="Kyrpides N."/>
            <person name="Mavromatis K."/>
            <person name="Ivanova N."/>
            <person name="Mikhailova N."/>
            <person name="Held B."/>
            <person name="Detter J.C."/>
            <person name="Tapia R."/>
            <person name="Han C."/>
            <person name="Land M."/>
            <person name="Hauser L."/>
            <person name="Markowitz V."/>
            <person name="Cheng J.-F."/>
            <person name="Hugenholtz P."/>
            <person name="Woyke T."/>
            <person name="Wu D."/>
            <person name="Tindall B."/>
            <person name="Brambilla E."/>
            <person name="Klenk H.-P."/>
            <person name="Eisen J.A."/>
        </authorList>
    </citation>
    <scope>NUCLEOTIDE SEQUENCE [LARGE SCALE GENOMIC DNA]</scope>
    <source>
        <strain evidence="7">DSM 18603</strain>
    </source>
</reference>
<dbReference type="InterPro" id="IPR036249">
    <property type="entry name" value="Thioredoxin-like_sf"/>
</dbReference>
<dbReference type="Pfam" id="PF00578">
    <property type="entry name" value="AhpC-TSA"/>
    <property type="match status" value="1"/>
</dbReference>
<dbReference type="OrthoDB" id="6399635at2"/>
<dbReference type="AlphaFoldDB" id="H1Y748"/>
<sequence>MKMIRTLIYSLTVMLMMQTLKAQNKHVGYEIKGQLVSIPDAAVVYLTAGSSVDSAVVVNGKFTFTGTVAEPVLSTLKLKHTIPAPDTYYAIKRNTYRLFLTNTKMVFLAADSLNGGVVKGNKLHNEYLSYQAGLSTIYDQMRPLNMSYYAYERENNVPMMQKIRPRLDSLGAIEFSYVTNYVRANPKSPVALLAVQQFAKPIANPPDFPAAFALLDNSLKQTAAGKLLELRMADENAFKVGDSMPNFSQPDTLGNIVQLSEFKGKYVLIDFWASWCGPCRNESPNVKRAFDKYNDKGFMVMMISLDVSKPNWLAAIKQDGTQNFIQLCDMKYHQNTAAQLLKIKSIPQNFLIDPSGKIIGRNLHGVELMNALQRIL</sequence>
<dbReference type="GO" id="GO:0030313">
    <property type="term" value="C:cell envelope"/>
    <property type="evidence" value="ECO:0007669"/>
    <property type="project" value="UniProtKB-SubCell"/>
</dbReference>
<comment type="subcellular location">
    <subcellularLocation>
        <location evidence="1">Cell envelope</location>
    </subcellularLocation>
</comment>
<dbReference type="InterPro" id="IPR017937">
    <property type="entry name" value="Thioredoxin_CS"/>
</dbReference>
<dbReference type="PROSITE" id="PS00194">
    <property type="entry name" value="THIOREDOXIN_1"/>
    <property type="match status" value="1"/>
</dbReference>
<organism evidence="7 8">
    <name type="scientific">Mucilaginibacter paludis DSM 18603</name>
    <dbReference type="NCBI Taxonomy" id="714943"/>
    <lineage>
        <taxon>Bacteria</taxon>
        <taxon>Pseudomonadati</taxon>
        <taxon>Bacteroidota</taxon>
        <taxon>Sphingobacteriia</taxon>
        <taxon>Sphingobacteriales</taxon>
        <taxon>Sphingobacteriaceae</taxon>
        <taxon>Mucilaginibacter</taxon>
    </lineage>
</organism>
<dbReference type="GO" id="GO:0017004">
    <property type="term" value="P:cytochrome complex assembly"/>
    <property type="evidence" value="ECO:0007669"/>
    <property type="project" value="UniProtKB-KW"/>
</dbReference>
<evidence type="ECO:0000256" key="4">
    <source>
        <dbReference type="ARBA" id="ARBA00023284"/>
    </source>
</evidence>
<accession>H1Y748</accession>
<keyword evidence="8" id="KW-1185">Reference proteome</keyword>
<dbReference type="PANTHER" id="PTHR42852">
    <property type="entry name" value="THIOL:DISULFIDE INTERCHANGE PROTEIN DSBE"/>
    <property type="match status" value="1"/>
</dbReference>
<dbReference type="EMBL" id="CM001403">
    <property type="protein sequence ID" value="EHQ28667.1"/>
    <property type="molecule type" value="Genomic_DNA"/>
</dbReference>
<dbReference type="HOGENOM" id="CLU_042529_1_0_10"/>
<keyword evidence="4" id="KW-0676">Redox-active center</keyword>
<keyword evidence="5" id="KW-0732">Signal</keyword>
<evidence type="ECO:0000313" key="8">
    <source>
        <dbReference type="Proteomes" id="UP000002774"/>
    </source>
</evidence>
<dbReference type="SUPFAM" id="SSF52833">
    <property type="entry name" value="Thioredoxin-like"/>
    <property type="match status" value="1"/>
</dbReference>
<dbReference type="GO" id="GO:0016209">
    <property type="term" value="F:antioxidant activity"/>
    <property type="evidence" value="ECO:0007669"/>
    <property type="project" value="InterPro"/>
</dbReference>
<dbReference type="InterPro" id="IPR000866">
    <property type="entry name" value="AhpC/TSA"/>
</dbReference>
<evidence type="ECO:0000256" key="5">
    <source>
        <dbReference type="SAM" id="SignalP"/>
    </source>
</evidence>
<dbReference type="Pfam" id="PF14289">
    <property type="entry name" value="DUF4369"/>
    <property type="match status" value="1"/>
</dbReference>
<proteinExistence type="predicted"/>
<dbReference type="Gene3D" id="3.40.30.10">
    <property type="entry name" value="Glutaredoxin"/>
    <property type="match status" value="1"/>
</dbReference>
<dbReference type="InterPro" id="IPR025380">
    <property type="entry name" value="DUF4369"/>
</dbReference>
<dbReference type="GO" id="GO:0016491">
    <property type="term" value="F:oxidoreductase activity"/>
    <property type="evidence" value="ECO:0007669"/>
    <property type="project" value="InterPro"/>
</dbReference>
<gene>
    <name evidence="7" type="ORF">Mucpa_4578</name>
</gene>
<feature type="chain" id="PRO_5003558375" evidence="5">
    <location>
        <begin position="23"/>
        <end position="376"/>
    </location>
</feature>
<evidence type="ECO:0000256" key="3">
    <source>
        <dbReference type="ARBA" id="ARBA00023157"/>
    </source>
</evidence>
<evidence type="ECO:0000256" key="1">
    <source>
        <dbReference type="ARBA" id="ARBA00004196"/>
    </source>
</evidence>
<keyword evidence="3" id="KW-1015">Disulfide bond</keyword>
<evidence type="ECO:0000259" key="6">
    <source>
        <dbReference type="PROSITE" id="PS51352"/>
    </source>
</evidence>
<dbReference type="CDD" id="cd02966">
    <property type="entry name" value="TlpA_like_family"/>
    <property type="match status" value="1"/>
</dbReference>
<dbReference type="InterPro" id="IPR050553">
    <property type="entry name" value="Thioredoxin_ResA/DsbE_sf"/>
</dbReference>